<feature type="transmembrane region" description="Helical" evidence="1">
    <location>
        <begin position="51"/>
        <end position="74"/>
    </location>
</feature>
<keyword evidence="1" id="KW-0472">Membrane</keyword>
<keyword evidence="3" id="KW-1185">Reference proteome</keyword>
<sequence length="105" mass="12317">MALGPWTPYFLAALAIKIYLLIGLCLHIGAAEQESWHQLRRWHRCRSSCGIGLAYIDVVFWPLIWTGLLIYTLYYNFWWMQRAEDGVDIYGVGDLNEEGEEQRTY</sequence>
<evidence type="ECO:0000313" key="3">
    <source>
        <dbReference type="Proteomes" id="UP001465668"/>
    </source>
</evidence>
<dbReference type="EMBL" id="JARVKM010000020">
    <property type="protein sequence ID" value="KAK9777685.1"/>
    <property type="molecule type" value="Genomic_DNA"/>
</dbReference>
<protein>
    <submittedName>
        <fullName evidence="2">Uncharacterized protein</fullName>
    </submittedName>
</protein>
<comment type="caution">
    <text evidence="2">The sequence shown here is derived from an EMBL/GenBank/DDBJ whole genome shotgun (WGS) entry which is preliminary data.</text>
</comment>
<accession>A0ABR2XVV3</accession>
<name>A0ABR2XVV3_9PEZI</name>
<organism evidence="2 3">
    <name type="scientific">Seiridium cardinale</name>
    <dbReference type="NCBI Taxonomy" id="138064"/>
    <lineage>
        <taxon>Eukaryota</taxon>
        <taxon>Fungi</taxon>
        <taxon>Dikarya</taxon>
        <taxon>Ascomycota</taxon>
        <taxon>Pezizomycotina</taxon>
        <taxon>Sordariomycetes</taxon>
        <taxon>Xylariomycetidae</taxon>
        <taxon>Amphisphaeriales</taxon>
        <taxon>Sporocadaceae</taxon>
        <taxon>Seiridium</taxon>
    </lineage>
</organism>
<keyword evidence="1" id="KW-1133">Transmembrane helix</keyword>
<keyword evidence="1" id="KW-0812">Transmembrane</keyword>
<feature type="transmembrane region" description="Helical" evidence="1">
    <location>
        <begin position="6"/>
        <end position="30"/>
    </location>
</feature>
<reference evidence="2 3" key="1">
    <citation type="submission" date="2024-02" db="EMBL/GenBank/DDBJ databases">
        <title>First draft genome assembly of two strains of Seiridium cardinale.</title>
        <authorList>
            <person name="Emiliani G."/>
            <person name="Scali E."/>
        </authorList>
    </citation>
    <scope>NUCLEOTIDE SEQUENCE [LARGE SCALE GENOMIC DNA]</scope>
    <source>
        <strain evidence="2 3">BM-138-000479</strain>
    </source>
</reference>
<evidence type="ECO:0000313" key="2">
    <source>
        <dbReference type="EMBL" id="KAK9777685.1"/>
    </source>
</evidence>
<evidence type="ECO:0000256" key="1">
    <source>
        <dbReference type="SAM" id="Phobius"/>
    </source>
</evidence>
<gene>
    <name evidence="2" type="ORF">SCAR479_05733</name>
</gene>
<dbReference type="Proteomes" id="UP001465668">
    <property type="component" value="Unassembled WGS sequence"/>
</dbReference>
<proteinExistence type="predicted"/>